<dbReference type="Proteomes" id="UP000829196">
    <property type="component" value="Unassembled WGS sequence"/>
</dbReference>
<feature type="transmembrane region" description="Helical" evidence="1">
    <location>
        <begin position="24"/>
        <end position="46"/>
    </location>
</feature>
<organism evidence="2 3">
    <name type="scientific">Dendrobium nobile</name>
    <name type="common">Orchid</name>
    <dbReference type="NCBI Taxonomy" id="94219"/>
    <lineage>
        <taxon>Eukaryota</taxon>
        <taxon>Viridiplantae</taxon>
        <taxon>Streptophyta</taxon>
        <taxon>Embryophyta</taxon>
        <taxon>Tracheophyta</taxon>
        <taxon>Spermatophyta</taxon>
        <taxon>Magnoliopsida</taxon>
        <taxon>Liliopsida</taxon>
        <taxon>Asparagales</taxon>
        <taxon>Orchidaceae</taxon>
        <taxon>Epidendroideae</taxon>
        <taxon>Malaxideae</taxon>
        <taxon>Dendrobiinae</taxon>
        <taxon>Dendrobium</taxon>
    </lineage>
</organism>
<comment type="caution">
    <text evidence="2">The sequence shown here is derived from an EMBL/GenBank/DDBJ whole genome shotgun (WGS) entry which is preliminary data.</text>
</comment>
<name>A0A8T3AGJ4_DENNO</name>
<keyword evidence="1" id="KW-0472">Membrane</keyword>
<keyword evidence="3" id="KW-1185">Reference proteome</keyword>
<protein>
    <submittedName>
        <fullName evidence="2">Uncharacterized protein</fullName>
    </submittedName>
</protein>
<keyword evidence="1" id="KW-0812">Transmembrane</keyword>
<sequence length="60" mass="7117">MLDFEEACPITKCPHSFIILSSHFFLSFWYFVAFVLLAFLLLSYLLSHFTYRSLNLLIHV</sequence>
<dbReference type="SMR" id="A0A8T3AGJ4"/>
<dbReference type="AlphaFoldDB" id="A0A8T3AGJ4"/>
<accession>A0A8T3AGJ4</accession>
<evidence type="ECO:0000313" key="2">
    <source>
        <dbReference type="EMBL" id="KAI0495278.1"/>
    </source>
</evidence>
<keyword evidence="1" id="KW-1133">Transmembrane helix</keyword>
<gene>
    <name evidence="2" type="ORF">KFK09_025428</name>
</gene>
<evidence type="ECO:0000256" key="1">
    <source>
        <dbReference type="SAM" id="Phobius"/>
    </source>
</evidence>
<proteinExistence type="predicted"/>
<evidence type="ECO:0000313" key="3">
    <source>
        <dbReference type="Proteomes" id="UP000829196"/>
    </source>
</evidence>
<dbReference type="EMBL" id="JAGYWB010000017">
    <property type="protein sequence ID" value="KAI0495278.1"/>
    <property type="molecule type" value="Genomic_DNA"/>
</dbReference>
<reference evidence="2" key="1">
    <citation type="journal article" date="2022" name="Front. Genet.">
        <title>Chromosome-Scale Assembly of the Dendrobium nobile Genome Provides Insights Into the Molecular Mechanism of the Biosynthesis of the Medicinal Active Ingredient of Dendrobium.</title>
        <authorList>
            <person name="Xu Q."/>
            <person name="Niu S.-C."/>
            <person name="Li K.-L."/>
            <person name="Zheng P.-J."/>
            <person name="Zhang X.-J."/>
            <person name="Jia Y."/>
            <person name="Liu Y."/>
            <person name="Niu Y.-X."/>
            <person name="Yu L.-H."/>
            <person name="Chen D.-F."/>
            <person name="Zhang G.-Q."/>
        </authorList>
    </citation>
    <scope>NUCLEOTIDE SEQUENCE</scope>
    <source>
        <tissue evidence="2">Leaf</tissue>
    </source>
</reference>